<proteinExistence type="predicted"/>
<keyword evidence="2" id="KW-1185">Reference proteome</keyword>
<comment type="caution">
    <text evidence="1">The sequence shown here is derived from an EMBL/GenBank/DDBJ whole genome shotgun (WGS) entry which is preliminary data.</text>
</comment>
<reference evidence="1" key="2">
    <citation type="journal article" date="2023" name="Science">
        <title>Genomic signatures of disease resistance in endangered staghorn corals.</title>
        <authorList>
            <person name="Vollmer S.V."/>
            <person name="Selwyn J.D."/>
            <person name="Despard B.A."/>
            <person name="Roesel C.L."/>
        </authorList>
    </citation>
    <scope>NUCLEOTIDE SEQUENCE</scope>
    <source>
        <strain evidence="1">K2</strain>
    </source>
</reference>
<dbReference type="AlphaFoldDB" id="A0AAD9PUQ2"/>
<dbReference type="PANTHER" id="PTHR47331:SF1">
    <property type="entry name" value="GAG-LIKE PROTEIN"/>
    <property type="match status" value="1"/>
</dbReference>
<protein>
    <submittedName>
        <fullName evidence="1">Uncharacterized protein</fullName>
    </submittedName>
</protein>
<name>A0AAD9PUQ2_ACRCE</name>
<gene>
    <name evidence="1" type="ORF">P5673_030263</name>
</gene>
<evidence type="ECO:0000313" key="2">
    <source>
        <dbReference type="Proteomes" id="UP001249851"/>
    </source>
</evidence>
<dbReference type="PANTHER" id="PTHR47331">
    <property type="entry name" value="PHD-TYPE DOMAIN-CONTAINING PROTEIN"/>
    <property type="match status" value="1"/>
</dbReference>
<reference evidence="1" key="1">
    <citation type="journal article" date="2023" name="G3 (Bethesda)">
        <title>Whole genome assembly and annotation of the endangered Caribbean coral Acropora cervicornis.</title>
        <authorList>
            <person name="Selwyn J.D."/>
            <person name="Vollmer S.V."/>
        </authorList>
    </citation>
    <scope>NUCLEOTIDE SEQUENCE</scope>
    <source>
        <strain evidence="1">K2</strain>
    </source>
</reference>
<sequence>MPKRELMSFDGDPKGYPRFIKGFEVNVERRVKDYDERLTFLIQYCRGAAKEAIENCIILPPEQGYREAKDILRKNFGQKHIVVRAFIDKVIRGPQIRASEPDKLSQLARDMRNCILNSEHMHYQADINSMDTLKRVVMRLPSHLQAKWAQESSKLIESGIEPEFSHLTKFVERRVIVANTAFGKLAGTKPDGEKDSKPVRRKIAHDQAVKVTTLTTQASYGYRRQELSCEPRQTQSAGTQVSNSPEFPRPSVCLFCDSSHTLEKCFRFRDRSYKERKEFVLNKRLCMNCLKENHVAKRCRLARACMLSGCARRHHSLLHPPPTLGEESRVANCEAQRVPVNQDPCSASGAREGQCTAIGSSRPVLVLELFQLESMVVMADPK</sequence>
<accession>A0AAD9PUQ2</accession>
<dbReference type="Proteomes" id="UP001249851">
    <property type="component" value="Unassembled WGS sequence"/>
</dbReference>
<evidence type="ECO:0000313" key="1">
    <source>
        <dbReference type="EMBL" id="KAK2549279.1"/>
    </source>
</evidence>
<organism evidence="1 2">
    <name type="scientific">Acropora cervicornis</name>
    <name type="common">Staghorn coral</name>
    <dbReference type="NCBI Taxonomy" id="6130"/>
    <lineage>
        <taxon>Eukaryota</taxon>
        <taxon>Metazoa</taxon>
        <taxon>Cnidaria</taxon>
        <taxon>Anthozoa</taxon>
        <taxon>Hexacorallia</taxon>
        <taxon>Scleractinia</taxon>
        <taxon>Astrocoeniina</taxon>
        <taxon>Acroporidae</taxon>
        <taxon>Acropora</taxon>
    </lineage>
</organism>
<dbReference type="EMBL" id="JARQWQ010000128">
    <property type="protein sequence ID" value="KAK2549279.1"/>
    <property type="molecule type" value="Genomic_DNA"/>
</dbReference>